<dbReference type="InterPro" id="IPR018392">
    <property type="entry name" value="LysM"/>
</dbReference>
<dbReference type="PROSITE" id="PS51782">
    <property type="entry name" value="LYSM"/>
    <property type="match status" value="5"/>
</dbReference>
<dbReference type="GO" id="GO:0016020">
    <property type="term" value="C:membrane"/>
    <property type="evidence" value="ECO:0007669"/>
    <property type="project" value="InterPro"/>
</dbReference>
<dbReference type="SUPFAM" id="SSF54106">
    <property type="entry name" value="LysM domain"/>
    <property type="match status" value="5"/>
</dbReference>
<dbReference type="InterPro" id="IPR000189">
    <property type="entry name" value="Transglyc_AS"/>
</dbReference>
<keyword evidence="2" id="KW-1133">Transmembrane helix</keyword>
<dbReference type="PROSITE" id="PS00922">
    <property type="entry name" value="TRANSGLYCOSYLASE"/>
    <property type="match status" value="1"/>
</dbReference>
<dbReference type="SUPFAM" id="SSF53955">
    <property type="entry name" value="Lysozyme-like"/>
    <property type="match status" value="1"/>
</dbReference>
<evidence type="ECO:0000256" key="1">
    <source>
        <dbReference type="ARBA" id="ARBA00007734"/>
    </source>
</evidence>
<feature type="transmembrane region" description="Helical" evidence="2">
    <location>
        <begin position="14"/>
        <end position="34"/>
    </location>
</feature>
<evidence type="ECO:0000313" key="5">
    <source>
        <dbReference type="Proteomes" id="UP000316562"/>
    </source>
</evidence>
<dbReference type="InterPro" id="IPR023346">
    <property type="entry name" value="Lysozyme-like_dom_sf"/>
</dbReference>
<dbReference type="Gene3D" id="1.10.530.10">
    <property type="match status" value="1"/>
</dbReference>
<reference evidence="4 5" key="1">
    <citation type="journal article" date="2019" name="ISME J.">
        <title>Insights into ecological role of a new deltaproteobacterial order Candidatus Acidulodesulfobacterales by metagenomics and metatranscriptomics.</title>
        <authorList>
            <person name="Tan S."/>
            <person name="Liu J."/>
            <person name="Fang Y."/>
            <person name="Hedlund B.P."/>
            <person name="Lian Z.H."/>
            <person name="Huang L.Y."/>
            <person name="Li J.T."/>
            <person name="Huang L.N."/>
            <person name="Li W.J."/>
            <person name="Jiang H.C."/>
            <person name="Dong H.L."/>
            <person name="Shu W.S."/>
        </authorList>
    </citation>
    <scope>NUCLEOTIDE SEQUENCE [LARGE SCALE GENOMIC DNA]</scope>
    <source>
        <strain evidence="4">AP2</strain>
    </source>
</reference>
<dbReference type="InterPro" id="IPR036779">
    <property type="entry name" value="LysM_dom_sf"/>
</dbReference>
<dbReference type="EMBL" id="SGBC01000001">
    <property type="protein sequence ID" value="RZD16990.1"/>
    <property type="molecule type" value="Genomic_DNA"/>
</dbReference>
<dbReference type="GO" id="GO:0008933">
    <property type="term" value="F:peptidoglycan lytic transglycosylase activity"/>
    <property type="evidence" value="ECO:0007669"/>
    <property type="project" value="InterPro"/>
</dbReference>
<name>A0A519BIA1_ACIG2</name>
<dbReference type="PANTHER" id="PTHR33734">
    <property type="entry name" value="LYSM DOMAIN-CONTAINING GPI-ANCHORED PROTEIN 2"/>
    <property type="match status" value="1"/>
</dbReference>
<feature type="domain" description="LysM" evidence="3">
    <location>
        <begin position="422"/>
        <end position="466"/>
    </location>
</feature>
<dbReference type="Proteomes" id="UP000316562">
    <property type="component" value="Unassembled WGS sequence"/>
</dbReference>
<feature type="domain" description="LysM" evidence="3">
    <location>
        <begin position="546"/>
        <end position="590"/>
    </location>
</feature>
<evidence type="ECO:0000313" key="4">
    <source>
        <dbReference type="EMBL" id="RZD16990.1"/>
    </source>
</evidence>
<dbReference type="GO" id="GO:0000270">
    <property type="term" value="P:peptidoglycan metabolic process"/>
    <property type="evidence" value="ECO:0007669"/>
    <property type="project" value="InterPro"/>
</dbReference>
<accession>A0A519BIA1</accession>
<keyword evidence="2" id="KW-0812">Transmembrane</keyword>
<feature type="domain" description="LysM" evidence="3">
    <location>
        <begin position="484"/>
        <end position="528"/>
    </location>
</feature>
<dbReference type="SMART" id="SM00257">
    <property type="entry name" value="LysM"/>
    <property type="match status" value="5"/>
</dbReference>
<dbReference type="PANTHER" id="PTHR33734:SF22">
    <property type="entry name" value="MEMBRANE-BOUND LYTIC MUREIN TRANSGLYCOSYLASE D"/>
    <property type="match status" value="1"/>
</dbReference>
<dbReference type="CDD" id="cd00118">
    <property type="entry name" value="LysM"/>
    <property type="match status" value="5"/>
</dbReference>
<gene>
    <name evidence="4" type="ORF">EVJ46_01775</name>
</gene>
<dbReference type="Gene3D" id="3.10.350.10">
    <property type="entry name" value="LysM domain"/>
    <property type="match status" value="5"/>
</dbReference>
<protein>
    <submittedName>
        <fullName evidence="4">LysM peptidoglycan-binding domain-containing protein</fullName>
    </submittedName>
</protein>
<comment type="similarity">
    <text evidence="1">Belongs to the transglycosylase Slt family.</text>
</comment>
<proteinExistence type="inferred from homology"/>
<comment type="caution">
    <text evidence="4">The sequence shown here is derived from an EMBL/GenBank/DDBJ whole genome shotgun (WGS) entry which is preliminary data.</text>
</comment>
<keyword evidence="2" id="KW-0472">Membrane</keyword>
<dbReference type="AlphaFoldDB" id="A0A519BIA1"/>
<organism evidence="4 5">
    <name type="scientific">Acididesulfobacter guangdongensis</name>
    <dbReference type="NCBI Taxonomy" id="2597225"/>
    <lineage>
        <taxon>Bacteria</taxon>
        <taxon>Deltaproteobacteria</taxon>
        <taxon>Candidatus Acidulodesulfobacterales</taxon>
        <taxon>Candidatus Acididesulfobacter</taxon>
    </lineage>
</organism>
<evidence type="ECO:0000259" key="3">
    <source>
        <dbReference type="PROSITE" id="PS51782"/>
    </source>
</evidence>
<dbReference type="Pfam" id="PF01476">
    <property type="entry name" value="LysM"/>
    <property type="match status" value="5"/>
</dbReference>
<sequence>MNLKLNYILILRNVLFNFALFISAFLAIAFYLFFITGNSYGAAVKIQPAASNIIQVNFDNVSKINAPKNNKLKHKKQSVLLTVTPGKLKVAYNNIKKKVSGRHKKHKKVYQREINDRKIKNTVLNNSGLLNTGGKAFSNASHIFPMIINKEIIHYIHFYQNTGRGVFKEMLERSERYIPMIKSVFKKLGLPNDLAYLAMVESGFSPTAYSYAGASGMWQFIPSTARIFGLTINWWVDERRNPIESTYAAGEYLKNLFNTFGSWYLAAAAYNSGQMTIERALSLYPGGNFWTISQNKPYLLPGQTRRYVPKIVAAAIIAKDPQNFGFKNLKYEKPIKFAQVKVPFSVSLFALAKCAEISENSLWKLNPDILRGVTPPDDPHFLLNIPADKLKIFKHNFKDIRQYIPQTPKVVNVSYKKPLNSWYYTVQPGDTLDSIALKYGVSLNTLEEDNHLSSYSLINVGEKLLIPGNGGNNSYSSNQSHSSFYYTVQPGDTLDSIALKYGVSLNTLEEDNHLSSYSLINVGEKLLIPGNGGNNSYSSNQSHSSFYYTVQPGDTLDSIALKYGVSLNTLEEDNHLSSYSLINVGEKLLIPGNGGNSLVRPVNLQKKYITVKPGMTLWSIAKTYNISLQTIKNINNINNSNIHVGEKIYLTSNYSNNLNADTKFDAKNTNINKKLIEYKVKFGDSLYAIAAKYHSSVKSIMAYNNLKNQNSIYPGQVLKIN</sequence>
<dbReference type="CDD" id="cd16894">
    <property type="entry name" value="MltD-like"/>
    <property type="match status" value="1"/>
</dbReference>
<evidence type="ECO:0000256" key="2">
    <source>
        <dbReference type="SAM" id="Phobius"/>
    </source>
</evidence>
<dbReference type="Pfam" id="PF01464">
    <property type="entry name" value="SLT"/>
    <property type="match status" value="1"/>
</dbReference>
<feature type="domain" description="LysM" evidence="3">
    <location>
        <begin position="676"/>
        <end position="720"/>
    </location>
</feature>
<dbReference type="InterPro" id="IPR008258">
    <property type="entry name" value="Transglycosylase_SLT_dom_1"/>
</dbReference>
<feature type="domain" description="LysM" evidence="3">
    <location>
        <begin position="607"/>
        <end position="650"/>
    </location>
</feature>